<dbReference type="EMBL" id="QKOE01000004">
    <property type="protein sequence ID" value="PZA17019.1"/>
    <property type="molecule type" value="Genomic_DNA"/>
</dbReference>
<protein>
    <submittedName>
        <fullName evidence="2">Uncharacterized protein</fullName>
    </submittedName>
</protein>
<sequence>MPIAIHEIEADITVTPPATATGDDNTASAAPPAALLARLAAELQREAERQARTAAWQFDD</sequence>
<evidence type="ECO:0000313" key="3">
    <source>
        <dbReference type="Proteomes" id="UP000248259"/>
    </source>
</evidence>
<feature type="compositionally biased region" description="Polar residues" evidence="1">
    <location>
        <begin position="16"/>
        <end position="25"/>
    </location>
</feature>
<feature type="region of interest" description="Disordered" evidence="1">
    <location>
        <begin position="1"/>
        <end position="31"/>
    </location>
</feature>
<evidence type="ECO:0000256" key="1">
    <source>
        <dbReference type="SAM" id="MobiDB-lite"/>
    </source>
</evidence>
<dbReference type="Proteomes" id="UP000248259">
    <property type="component" value="Unassembled WGS sequence"/>
</dbReference>
<organism evidence="2 3">
    <name type="scientific">Parazoarcus communis SWub3 = DSM 12120</name>
    <dbReference type="NCBI Taxonomy" id="1121029"/>
    <lineage>
        <taxon>Bacteria</taxon>
        <taxon>Pseudomonadati</taxon>
        <taxon>Pseudomonadota</taxon>
        <taxon>Betaproteobacteria</taxon>
        <taxon>Rhodocyclales</taxon>
        <taxon>Zoogloeaceae</taxon>
        <taxon>Parazoarcus</taxon>
    </lineage>
</organism>
<reference evidence="2 3" key="1">
    <citation type="submission" date="2018-06" db="EMBL/GenBank/DDBJ databases">
        <title>Azoarcus communis strain SWub3 genome.</title>
        <authorList>
            <person name="Zorraquino Salvo V."/>
            <person name="Toubiana D."/>
            <person name="Blumwald E."/>
        </authorList>
    </citation>
    <scope>NUCLEOTIDE SEQUENCE [LARGE SCALE GENOMIC DNA]</scope>
    <source>
        <strain evidence="2 3">SWub3</strain>
    </source>
</reference>
<dbReference type="RefSeq" id="WP_110523664.1">
    <property type="nucleotide sequence ID" value="NZ_QKOE01000004.1"/>
</dbReference>
<gene>
    <name evidence="2" type="ORF">DNK49_07170</name>
</gene>
<dbReference type="AlphaFoldDB" id="A0A323UWV4"/>
<evidence type="ECO:0000313" key="2">
    <source>
        <dbReference type="EMBL" id="PZA17019.1"/>
    </source>
</evidence>
<keyword evidence="3" id="KW-1185">Reference proteome</keyword>
<accession>A0A323UWV4</accession>
<name>A0A323UWV4_9RHOO</name>
<comment type="caution">
    <text evidence="2">The sequence shown here is derived from an EMBL/GenBank/DDBJ whole genome shotgun (WGS) entry which is preliminary data.</text>
</comment>
<proteinExistence type="predicted"/>